<dbReference type="PANTHER" id="PTHR12993:SF11">
    <property type="entry name" value="N-ACETYLGLUCOSAMINYL-PHOSPHATIDYLINOSITOL DE-N-ACETYLASE"/>
    <property type="match status" value="1"/>
</dbReference>
<comment type="caution">
    <text evidence="2">The sequence shown here is derived from an EMBL/GenBank/DDBJ whole genome shotgun (WGS) entry which is preliminary data.</text>
</comment>
<accession>A0ABS8B2H1</accession>
<dbReference type="Pfam" id="PF02585">
    <property type="entry name" value="PIG-L"/>
    <property type="match status" value="1"/>
</dbReference>
<dbReference type="RefSeq" id="WP_226725635.1">
    <property type="nucleotide sequence ID" value="NZ_JAJAUY010000012.1"/>
</dbReference>
<dbReference type="EMBL" id="JAJAUY010000012">
    <property type="protein sequence ID" value="MCB5178810.1"/>
    <property type="molecule type" value="Genomic_DNA"/>
</dbReference>
<dbReference type="Gene3D" id="3.40.50.10320">
    <property type="entry name" value="LmbE-like"/>
    <property type="match status" value="1"/>
</dbReference>
<dbReference type="SUPFAM" id="SSF102588">
    <property type="entry name" value="LmbE-like"/>
    <property type="match status" value="1"/>
</dbReference>
<dbReference type="Proteomes" id="UP001199054">
    <property type="component" value="Unassembled WGS sequence"/>
</dbReference>
<dbReference type="InterPro" id="IPR003737">
    <property type="entry name" value="GlcNAc_PI_deacetylase-related"/>
</dbReference>
<evidence type="ECO:0000256" key="1">
    <source>
        <dbReference type="ARBA" id="ARBA00022833"/>
    </source>
</evidence>
<evidence type="ECO:0000313" key="3">
    <source>
        <dbReference type="Proteomes" id="UP001199054"/>
    </source>
</evidence>
<evidence type="ECO:0000313" key="2">
    <source>
        <dbReference type="EMBL" id="MCB5178810.1"/>
    </source>
</evidence>
<protein>
    <submittedName>
        <fullName evidence="2">PIG-L family deacetylase</fullName>
    </submittedName>
</protein>
<sequence>MSGGTQAGAGVTDVLVVAPHPDDDVIGCGGSIAKHVRDGARVTVVIVIGRERSALDDAVTDEEFAAETEAAAKALGVHRCIRFDEPSRDFALSRRVHLDLVRVLREVRPQVVYLPHDNDDDVEHRMVHQLTVEALWMARSEFFQEAGGPPLPAPRLVLGYEVWAPMARFQYAEDIGGQIETKVEAMRAYVSQLRHAAWDEGVRGLARYRGAVSSGSGYAEVFQVLSLTAPPPPAAAGGGGRD</sequence>
<gene>
    <name evidence="2" type="ORF">LG632_05345</name>
</gene>
<name>A0ABS8B2H1_9ACTN</name>
<organism evidence="2 3">
    <name type="scientific">Streptomyces antimicrobicus</name>
    <dbReference type="NCBI Taxonomy" id="2883108"/>
    <lineage>
        <taxon>Bacteria</taxon>
        <taxon>Bacillati</taxon>
        <taxon>Actinomycetota</taxon>
        <taxon>Actinomycetes</taxon>
        <taxon>Kitasatosporales</taxon>
        <taxon>Streptomycetaceae</taxon>
        <taxon>Streptomyces</taxon>
    </lineage>
</organism>
<keyword evidence="3" id="KW-1185">Reference proteome</keyword>
<proteinExistence type="predicted"/>
<dbReference type="InterPro" id="IPR024078">
    <property type="entry name" value="LmbE-like_dom_sf"/>
</dbReference>
<dbReference type="PANTHER" id="PTHR12993">
    <property type="entry name" value="N-ACETYLGLUCOSAMINYL-PHOSPHATIDYLINOSITOL DE-N-ACETYLASE-RELATED"/>
    <property type="match status" value="1"/>
</dbReference>
<reference evidence="2 3" key="1">
    <citation type="submission" date="2021-10" db="EMBL/GenBank/DDBJ databases">
        <title>Streptomyces sp. strain SMC 277, a novel streptomycete isolated from soil.</title>
        <authorList>
            <person name="Chanama M."/>
        </authorList>
    </citation>
    <scope>NUCLEOTIDE SEQUENCE [LARGE SCALE GENOMIC DNA]</scope>
    <source>
        <strain evidence="2 3">SMC 277</strain>
    </source>
</reference>
<keyword evidence="1" id="KW-0862">Zinc</keyword>